<proteinExistence type="inferred from homology"/>
<dbReference type="InterPro" id="IPR045380">
    <property type="entry name" value="LD_TPept_scaffold_dom"/>
</dbReference>
<dbReference type="PANTHER" id="PTHR41533">
    <property type="entry name" value="L,D-TRANSPEPTIDASE HI_1667-RELATED"/>
    <property type="match status" value="1"/>
</dbReference>
<evidence type="ECO:0000256" key="2">
    <source>
        <dbReference type="ARBA" id="ARBA00005992"/>
    </source>
</evidence>
<dbReference type="SUPFAM" id="SSF141523">
    <property type="entry name" value="L,D-transpeptidase catalytic domain-like"/>
    <property type="match status" value="1"/>
</dbReference>
<dbReference type="InterPro" id="IPR002477">
    <property type="entry name" value="Peptidoglycan-bd-like"/>
</dbReference>
<dbReference type="OrthoDB" id="9778545at2"/>
<dbReference type="GO" id="GO:0016740">
    <property type="term" value="F:transferase activity"/>
    <property type="evidence" value="ECO:0007669"/>
    <property type="project" value="UniProtKB-KW"/>
</dbReference>
<dbReference type="GO" id="GO:0071555">
    <property type="term" value="P:cell wall organization"/>
    <property type="evidence" value="ECO:0007669"/>
    <property type="project" value="UniProtKB-UniRule"/>
</dbReference>
<dbReference type="InterPro" id="IPR036366">
    <property type="entry name" value="PGBDSf"/>
</dbReference>
<dbReference type="EMBL" id="FNOY01000002">
    <property type="protein sequence ID" value="SDX47840.1"/>
    <property type="molecule type" value="Genomic_DNA"/>
</dbReference>
<dbReference type="GO" id="GO:0004180">
    <property type="term" value="F:carboxypeptidase activity"/>
    <property type="evidence" value="ECO:0007669"/>
    <property type="project" value="UniProtKB-ARBA"/>
</dbReference>
<accession>A0A1H3C192</accession>
<dbReference type="UniPathway" id="UPA00219"/>
<evidence type="ECO:0000256" key="4">
    <source>
        <dbReference type="ARBA" id="ARBA00022960"/>
    </source>
</evidence>
<protein>
    <submittedName>
        <fullName evidence="9">Murein L,D-transpeptidase YcbB/YkuD</fullName>
    </submittedName>
</protein>
<evidence type="ECO:0000256" key="5">
    <source>
        <dbReference type="ARBA" id="ARBA00022984"/>
    </source>
</evidence>
<dbReference type="CDD" id="cd16913">
    <property type="entry name" value="YkuD_like"/>
    <property type="match status" value="1"/>
</dbReference>
<keyword evidence="5 7" id="KW-0573">Peptidoglycan synthesis</keyword>
<dbReference type="InterPro" id="IPR036365">
    <property type="entry name" value="PGBD-like_sf"/>
</dbReference>
<feature type="active site" description="Nucleophile" evidence="7">
    <location>
        <position position="460"/>
    </location>
</feature>
<dbReference type="GO" id="GO:0008360">
    <property type="term" value="P:regulation of cell shape"/>
    <property type="evidence" value="ECO:0007669"/>
    <property type="project" value="UniProtKB-UniRule"/>
</dbReference>
<dbReference type="Pfam" id="PF01471">
    <property type="entry name" value="PG_binding_1"/>
    <property type="match status" value="1"/>
</dbReference>
<dbReference type="STRING" id="44576.SAMN05421881_100224"/>
<feature type="domain" description="L,D-TPase catalytic" evidence="8">
    <location>
        <begin position="308"/>
        <end position="496"/>
    </location>
</feature>
<dbReference type="PROSITE" id="PS52029">
    <property type="entry name" value="LD_TPASE"/>
    <property type="match status" value="1"/>
</dbReference>
<dbReference type="Proteomes" id="UP000198640">
    <property type="component" value="Unassembled WGS sequence"/>
</dbReference>
<organism evidence="9 10">
    <name type="scientific">Nitrosomonas halophila</name>
    <dbReference type="NCBI Taxonomy" id="44576"/>
    <lineage>
        <taxon>Bacteria</taxon>
        <taxon>Pseudomonadati</taxon>
        <taxon>Pseudomonadota</taxon>
        <taxon>Betaproteobacteria</taxon>
        <taxon>Nitrosomonadales</taxon>
        <taxon>Nitrosomonadaceae</taxon>
        <taxon>Nitrosomonas</taxon>
    </lineage>
</organism>
<keyword evidence="3" id="KW-0808">Transferase</keyword>
<dbReference type="InterPro" id="IPR052905">
    <property type="entry name" value="LD-transpeptidase_YkuD-like"/>
</dbReference>
<evidence type="ECO:0000256" key="3">
    <source>
        <dbReference type="ARBA" id="ARBA00022679"/>
    </source>
</evidence>
<comment type="similarity">
    <text evidence="2">Belongs to the YkuD family.</text>
</comment>
<evidence type="ECO:0000313" key="9">
    <source>
        <dbReference type="EMBL" id="SDX47840.1"/>
    </source>
</evidence>
<dbReference type="Gene3D" id="1.10.101.10">
    <property type="entry name" value="PGBD-like superfamily/PGBD"/>
    <property type="match status" value="1"/>
</dbReference>
<evidence type="ECO:0000313" key="10">
    <source>
        <dbReference type="Proteomes" id="UP000198640"/>
    </source>
</evidence>
<evidence type="ECO:0000256" key="6">
    <source>
        <dbReference type="ARBA" id="ARBA00023316"/>
    </source>
</evidence>
<keyword evidence="10" id="KW-1185">Reference proteome</keyword>
<keyword evidence="6 7" id="KW-0961">Cell wall biogenesis/degradation</keyword>
<dbReference type="Pfam" id="PF20142">
    <property type="entry name" value="Scaffold"/>
    <property type="match status" value="1"/>
</dbReference>
<dbReference type="Pfam" id="PF03734">
    <property type="entry name" value="YkuD"/>
    <property type="match status" value="1"/>
</dbReference>
<evidence type="ECO:0000259" key="8">
    <source>
        <dbReference type="PROSITE" id="PS52029"/>
    </source>
</evidence>
<keyword evidence="4 7" id="KW-0133">Cell shape</keyword>
<feature type="active site" description="Proton donor/acceptor" evidence="7">
    <location>
        <position position="441"/>
    </location>
</feature>
<evidence type="ECO:0000256" key="7">
    <source>
        <dbReference type="PROSITE-ProRule" id="PRU01373"/>
    </source>
</evidence>
<reference evidence="9 10" key="1">
    <citation type="submission" date="2016-10" db="EMBL/GenBank/DDBJ databases">
        <authorList>
            <person name="de Groot N.N."/>
        </authorList>
    </citation>
    <scope>NUCLEOTIDE SEQUENCE [LARGE SCALE GENOMIC DNA]</scope>
    <source>
        <strain evidence="9 10">Nm1</strain>
    </source>
</reference>
<gene>
    <name evidence="9" type="ORF">SAMN05421881_100224</name>
</gene>
<dbReference type="InterPro" id="IPR005490">
    <property type="entry name" value="LD_TPept_cat_dom"/>
</dbReference>
<name>A0A1H3C192_9PROT</name>
<sequence>MMMRQLLALLIGLLVLLPVYAGTASAMVSAETIRRQLAQDTDDTGNQSAQVRLKHFYAQRDYQPAWIISNQYQPILDTALSFIARADEEGLDISNYSSAHLQQLHASPEGETGLALELGVTRSLLALAQDLYSGQLSATAADPDWHIPQQKFDSVTFLQQALTQNNLQQAFADLAPSMPQYNALRRLLMKLRQLAAAGTHWTQIPEIASAIRPNSTHPAIPLIRQRILEAHAAYTKAEYALTTAESEWYDHELEAAIKTFQQQHGLNPDGIIGRHTRRALNTPLEKQIQKLRINMERLRWLPRNFGDRYVLVNIAGFYLTAIEHHTPVLDMRIVVGRDYRSTPSFNSRVSHLVLNPYWNIPNSIARQDLWPKQKKNPDYFASQGIRVFSSYRYEFELDPDGIDWHAVERRFPYALQQAPGNLNALGNIKFMFPNPFSIYLHDTPSKSLFQKDIRTYSSGCIRLEKPFQLAEFLLGRSLEDANITQQVDSGKTRTVHLPKRVPIYLVYITAWSDEQGDVRFSSDIYGRDKRALAHARWPEPAQLSQSY</sequence>
<dbReference type="PANTHER" id="PTHR41533:SF2">
    <property type="entry name" value="BLR7131 PROTEIN"/>
    <property type="match status" value="1"/>
</dbReference>
<evidence type="ECO:0000256" key="1">
    <source>
        <dbReference type="ARBA" id="ARBA00004752"/>
    </source>
</evidence>
<dbReference type="Gene3D" id="2.40.440.10">
    <property type="entry name" value="L,D-transpeptidase catalytic domain-like"/>
    <property type="match status" value="1"/>
</dbReference>
<dbReference type="InterPro" id="IPR038063">
    <property type="entry name" value="Transpep_catalytic_dom"/>
</dbReference>
<dbReference type="GO" id="GO:0009252">
    <property type="term" value="P:peptidoglycan biosynthetic process"/>
    <property type="evidence" value="ECO:0007669"/>
    <property type="project" value="UniProtKB-UniPathway"/>
</dbReference>
<comment type="pathway">
    <text evidence="1 7">Cell wall biogenesis; peptidoglycan biosynthesis.</text>
</comment>
<dbReference type="AlphaFoldDB" id="A0A1H3C192"/>
<dbReference type="SUPFAM" id="SSF47090">
    <property type="entry name" value="PGBD-like"/>
    <property type="match status" value="1"/>
</dbReference>